<protein>
    <submittedName>
        <fullName evidence="8">Cytochrome P450 monooxygenase yanH</fullName>
    </submittedName>
</protein>
<keyword evidence="3 5" id="KW-0479">Metal-binding</keyword>
<accession>A0A9P5C7X9</accession>
<dbReference type="GO" id="GO:0016705">
    <property type="term" value="F:oxidoreductase activity, acting on paired donors, with incorporation or reduction of molecular oxygen"/>
    <property type="evidence" value="ECO:0007669"/>
    <property type="project" value="InterPro"/>
</dbReference>
<keyword evidence="9" id="KW-1185">Reference proteome</keyword>
<dbReference type="GO" id="GO:0004497">
    <property type="term" value="F:monooxygenase activity"/>
    <property type="evidence" value="ECO:0007669"/>
    <property type="project" value="UniProtKB-KW"/>
</dbReference>
<reference evidence="8 9" key="1">
    <citation type="submission" date="2018-06" db="EMBL/GenBank/DDBJ databases">
        <title>Genome analysis of cellulolytic fungus Trichoderma lentiforme CFAM-422.</title>
        <authorList>
            <person name="Steindorff A.S."/>
            <person name="Formighieri E.F."/>
            <person name="Midorikawa G.E.O."/>
            <person name="Tamietti M.S."/>
            <person name="Ramos E.Z."/>
            <person name="Silva A.S."/>
            <person name="Bon E.P.S."/>
            <person name="Mendes T.D."/>
            <person name="Damaso M.C.T."/>
            <person name="Favaro L.C.L."/>
        </authorList>
    </citation>
    <scope>NUCLEOTIDE SEQUENCE [LARGE SCALE GENOMIC DNA]</scope>
    <source>
        <strain evidence="8 9">CFAM-422</strain>
    </source>
</reference>
<dbReference type="SUPFAM" id="SSF48264">
    <property type="entry name" value="Cytochrome P450"/>
    <property type="match status" value="1"/>
</dbReference>
<dbReference type="CDD" id="cd11062">
    <property type="entry name" value="CYP58-like"/>
    <property type="match status" value="1"/>
</dbReference>
<comment type="similarity">
    <text evidence="6">Belongs to the cytochrome P450 family.</text>
</comment>
<keyword evidence="2 5" id="KW-0349">Heme</keyword>
<sequence>MCSSSNNLKLQAYMHIAAPSSADMAIPLVVLLPLLLVAWTVVVATYRLTFHPLAGIPGPKLAAITQFYQTFYSYYNNQSRFYQKVESLHAKYGPVVRITPDEVSLSDPENYSTIYHVGTKYGKPDAYYHVFQAPGSFFTAADNREHAKRRAPVNPFFSRKGVLELEPVVQEKAKVLLSKLRKDLDRASETPGGFVELQDLYSAISIDVASDYSFDDCYNTLEKERYGRDFSDIVLGLLTSFWFFMQFKTIEALALSLPTWISSALSPALKEYNKLVKGVRQNITNVKAQTLSQREKSQKRSIFHELLSADPNRTVDDMTDIALSIVVAAAAATSNTLGILSYNVISNPDIYRRLRAELLEAYPDDTQEMKWITLEKLPYLTAVIKESLRLAYGVIGRLPRVVPAGGATFNGYFLPAGTTVGMSSWMMHRTTSAFPDPDIFDPERWLDPEGSSKQHKYLVAFGKDSRQCIGMPLAYCELYVTVASVFRNFADLEIRDTKPSDLVFNDYFSGYHPATATPLRVARRESK</sequence>
<feature type="transmembrane region" description="Helical" evidence="7">
    <location>
        <begin position="233"/>
        <end position="257"/>
    </location>
</feature>
<organism evidence="8 9">
    <name type="scientific">Trichoderma lentiforme</name>
    <dbReference type="NCBI Taxonomy" id="1567552"/>
    <lineage>
        <taxon>Eukaryota</taxon>
        <taxon>Fungi</taxon>
        <taxon>Dikarya</taxon>
        <taxon>Ascomycota</taxon>
        <taxon>Pezizomycotina</taxon>
        <taxon>Sordariomycetes</taxon>
        <taxon>Hypocreomycetidae</taxon>
        <taxon>Hypocreales</taxon>
        <taxon>Hypocreaceae</taxon>
        <taxon>Trichoderma</taxon>
    </lineage>
</organism>
<dbReference type="PROSITE" id="PS00086">
    <property type="entry name" value="CYTOCHROME_P450"/>
    <property type="match status" value="1"/>
</dbReference>
<dbReference type="InterPro" id="IPR036396">
    <property type="entry name" value="Cyt_P450_sf"/>
</dbReference>
<dbReference type="EMBL" id="QLNT01000028">
    <property type="protein sequence ID" value="KAF3057734.1"/>
    <property type="molecule type" value="Genomic_DNA"/>
</dbReference>
<dbReference type="GO" id="GO:0020037">
    <property type="term" value="F:heme binding"/>
    <property type="evidence" value="ECO:0007669"/>
    <property type="project" value="InterPro"/>
</dbReference>
<evidence type="ECO:0000256" key="1">
    <source>
        <dbReference type="ARBA" id="ARBA00001971"/>
    </source>
</evidence>
<feature type="transmembrane region" description="Helical" evidence="7">
    <location>
        <begin position="321"/>
        <end position="345"/>
    </location>
</feature>
<evidence type="ECO:0000256" key="7">
    <source>
        <dbReference type="SAM" id="Phobius"/>
    </source>
</evidence>
<dbReference type="PANTHER" id="PTHR24305">
    <property type="entry name" value="CYTOCHROME P450"/>
    <property type="match status" value="1"/>
</dbReference>
<evidence type="ECO:0000256" key="6">
    <source>
        <dbReference type="RuleBase" id="RU000461"/>
    </source>
</evidence>
<dbReference type="Proteomes" id="UP000801864">
    <property type="component" value="Unassembled WGS sequence"/>
</dbReference>
<evidence type="ECO:0000256" key="3">
    <source>
        <dbReference type="ARBA" id="ARBA00022723"/>
    </source>
</evidence>
<name>A0A9P5C7X9_9HYPO</name>
<keyword evidence="6" id="KW-0560">Oxidoreductase</keyword>
<feature type="binding site" description="axial binding residue" evidence="5">
    <location>
        <position position="468"/>
    </location>
    <ligand>
        <name>heme</name>
        <dbReference type="ChEBI" id="CHEBI:30413"/>
    </ligand>
    <ligandPart>
        <name>Fe</name>
        <dbReference type="ChEBI" id="CHEBI:18248"/>
    </ligandPart>
</feature>
<comment type="caution">
    <text evidence="8">The sequence shown here is derived from an EMBL/GenBank/DDBJ whole genome shotgun (WGS) entry which is preliminary data.</text>
</comment>
<keyword evidence="7" id="KW-0812">Transmembrane</keyword>
<evidence type="ECO:0000256" key="4">
    <source>
        <dbReference type="ARBA" id="ARBA00023004"/>
    </source>
</evidence>
<gene>
    <name evidence="8" type="ORF">CFAM422_012295</name>
</gene>
<dbReference type="GO" id="GO:0005506">
    <property type="term" value="F:iron ion binding"/>
    <property type="evidence" value="ECO:0007669"/>
    <property type="project" value="InterPro"/>
</dbReference>
<dbReference type="InterPro" id="IPR050121">
    <property type="entry name" value="Cytochrome_P450_monoxygenase"/>
</dbReference>
<evidence type="ECO:0000313" key="8">
    <source>
        <dbReference type="EMBL" id="KAF3057734.1"/>
    </source>
</evidence>
<dbReference type="InterPro" id="IPR001128">
    <property type="entry name" value="Cyt_P450"/>
</dbReference>
<dbReference type="InterPro" id="IPR017972">
    <property type="entry name" value="Cyt_P450_CS"/>
</dbReference>
<evidence type="ECO:0000313" key="9">
    <source>
        <dbReference type="Proteomes" id="UP000801864"/>
    </source>
</evidence>
<dbReference type="Pfam" id="PF00067">
    <property type="entry name" value="p450"/>
    <property type="match status" value="1"/>
</dbReference>
<evidence type="ECO:0000256" key="2">
    <source>
        <dbReference type="ARBA" id="ARBA00022617"/>
    </source>
</evidence>
<proteinExistence type="inferred from homology"/>
<dbReference type="PRINTS" id="PR00463">
    <property type="entry name" value="EP450I"/>
</dbReference>
<evidence type="ECO:0000256" key="5">
    <source>
        <dbReference type="PIRSR" id="PIRSR602401-1"/>
    </source>
</evidence>
<dbReference type="AlphaFoldDB" id="A0A9P5C7X9"/>
<keyword evidence="4 5" id="KW-0408">Iron</keyword>
<dbReference type="Gene3D" id="1.10.630.10">
    <property type="entry name" value="Cytochrome P450"/>
    <property type="match status" value="1"/>
</dbReference>
<comment type="cofactor">
    <cofactor evidence="1 5">
        <name>heme</name>
        <dbReference type="ChEBI" id="CHEBI:30413"/>
    </cofactor>
</comment>
<keyword evidence="6 8" id="KW-0503">Monooxygenase</keyword>
<keyword evidence="7" id="KW-0472">Membrane</keyword>
<feature type="transmembrane region" description="Helical" evidence="7">
    <location>
        <begin position="24"/>
        <end position="46"/>
    </location>
</feature>
<dbReference type="InterPro" id="IPR002401">
    <property type="entry name" value="Cyt_P450_E_grp-I"/>
</dbReference>
<keyword evidence="7" id="KW-1133">Transmembrane helix</keyword>
<dbReference type="PRINTS" id="PR00385">
    <property type="entry name" value="P450"/>
</dbReference>
<dbReference type="PANTHER" id="PTHR24305:SF152">
    <property type="entry name" value="P450, PUTATIVE (EUROFUNG)-RELATED"/>
    <property type="match status" value="1"/>
</dbReference>